<dbReference type="EMBL" id="CM018046">
    <property type="protein sequence ID" value="KAA8525393.1"/>
    <property type="molecule type" value="Genomic_DNA"/>
</dbReference>
<accession>A0A5J5A3C3</accession>
<proteinExistence type="predicted"/>
<reference evidence="1 2" key="1">
    <citation type="submission" date="2019-09" db="EMBL/GenBank/DDBJ databases">
        <title>A chromosome-level genome assembly of the Chinese tupelo Nyssa sinensis.</title>
        <authorList>
            <person name="Yang X."/>
            <person name="Kang M."/>
            <person name="Yang Y."/>
            <person name="Xiong H."/>
            <person name="Wang M."/>
            <person name="Zhang Z."/>
            <person name="Wang Z."/>
            <person name="Wu H."/>
            <person name="Ma T."/>
            <person name="Liu J."/>
            <person name="Xi Z."/>
        </authorList>
    </citation>
    <scope>NUCLEOTIDE SEQUENCE [LARGE SCALE GENOMIC DNA]</scope>
    <source>
        <strain evidence="1">J267</strain>
        <tissue evidence="1">Leaf</tissue>
    </source>
</reference>
<evidence type="ECO:0000313" key="2">
    <source>
        <dbReference type="Proteomes" id="UP000325577"/>
    </source>
</evidence>
<organism evidence="1 2">
    <name type="scientific">Nyssa sinensis</name>
    <dbReference type="NCBI Taxonomy" id="561372"/>
    <lineage>
        <taxon>Eukaryota</taxon>
        <taxon>Viridiplantae</taxon>
        <taxon>Streptophyta</taxon>
        <taxon>Embryophyta</taxon>
        <taxon>Tracheophyta</taxon>
        <taxon>Spermatophyta</taxon>
        <taxon>Magnoliopsida</taxon>
        <taxon>eudicotyledons</taxon>
        <taxon>Gunneridae</taxon>
        <taxon>Pentapetalae</taxon>
        <taxon>asterids</taxon>
        <taxon>Cornales</taxon>
        <taxon>Nyssaceae</taxon>
        <taxon>Nyssa</taxon>
    </lineage>
</organism>
<sequence length="118" mass="12663">MRWSAWLCNYGVKMAVSWYSGGSDHIGNDNGCGGGSTAAEEAVVIEVAMTMGGFREGGRVGELLQLMVVVEWRIVIGHGGHMSGGDDGLLSLMQITVNGGMFKDECQHHGYLTVTAWR</sequence>
<keyword evidence="2" id="KW-1185">Reference proteome</keyword>
<dbReference type="AlphaFoldDB" id="A0A5J5A3C3"/>
<dbReference type="Proteomes" id="UP000325577">
    <property type="component" value="Linkage Group LG3"/>
</dbReference>
<protein>
    <submittedName>
        <fullName evidence="1">Uncharacterized protein</fullName>
    </submittedName>
</protein>
<evidence type="ECO:0000313" key="1">
    <source>
        <dbReference type="EMBL" id="KAA8525393.1"/>
    </source>
</evidence>
<name>A0A5J5A3C3_9ASTE</name>
<gene>
    <name evidence="1" type="ORF">F0562_007248</name>
</gene>